<dbReference type="EMBL" id="UGKR01000003">
    <property type="protein sequence ID" value="STS91159.1"/>
    <property type="molecule type" value="Genomic_DNA"/>
</dbReference>
<dbReference type="SUPFAM" id="SSF53850">
    <property type="entry name" value="Periplasmic binding protein-like II"/>
    <property type="match status" value="1"/>
</dbReference>
<dbReference type="Proteomes" id="UP000254545">
    <property type="component" value="Unassembled WGS sequence"/>
</dbReference>
<organism evidence="1 2">
    <name type="scientific">Klebsiella variicola</name>
    <dbReference type="NCBI Taxonomy" id="244366"/>
    <lineage>
        <taxon>Bacteria</taxon>
        <taxon>Pseudomonadati</taxon>
        <taxon>Pseudomonadota</taxon>
        <taxon>Gammaproteobacteria</taxon>
        <taxon>Enterobacterales</taxon>
        <taxon>Enterobacteriaceae</taxon>
        <taxon>Klebsiella/Raoultella group</taxon>
        <taxon>Klebsiella</taxon>
        <taxon>Klebsiella pneumoniae complex</taxon>
    </lineage>
</organism>
<protein>
    <submittedName>
        <fullName evidence="1">LysR-family transcriptional regulator YdhB</fullName>
    </submittedName>
</protein>
<evidence type="ECO:0000313" key="1">
    <source>
        <dbReference type="EMBL" id="STS91159.1"/>
    </source>
</evidence>
<evidence type="ECO:0000313" key="2">
    <source>
        <dbReference type="Proteomes" id="UP000254545"/>
    </source>
</evidence>
<comment type="caution">
    <text evidence="1">The sequence shown here is derived from an EMBL/GenBank/DDBJ whole genome shotgun (WGS) entry which is preliminary data.</text>
</comment>
<gene>
    <name evidence="1" type="ORF">NCTC9177_05062</name>
</gene>
<sequence length="65" mass="7433">MVPSHFARPWVDRGVWTALALENPFPDAACCLTWQQSDASPALNWMLDYLGDSDTLNREWLRAPE</sequence>
<accession>A0A7H4MLF9</accession>
<dbReference type="AlphaFoldDB" id="A0A7H4MLF9"/>
<name>A0A7H4MLF9_KLEVA</name>
<reference evidence="1 2" key="1">
    <citation type="submission" date="2018-06" db="EMBL/GenBank/DDBJ databases">
        <authorList>
            <consortium name="Pathogen Informatics"/>
            <person name="Doyle S."/>
        </authorList>
    </citation>
    <scope>NUCLEOTIDE SEQUENCE [LARGE SCALE GENOMIC DNA]</scope>
    <source>
        <strain evidence="1 2">NCTC9177</strain>
    </source>
</reference>
<proteinExistence type="predicted"/>